<organism evidence="4">
    <name type="scientific">marine sediment metagenome</name>
    <dbReference type="NCBI Taxonomy" id="412755"/>
    <lineage>
        <taxon>unclassified sequences</taxon>
        <taxon>metagenomes</taxon>
        <taxon>ecological metagenomes</taxon>
    </lineage>
</organism>
<evidence type="ECO:0008006" key="5">
    <source>
        <dbReference type="Google" id="ProtNLM"/>
    </source>
</evidence>
<evidence type="ECO:0000256" key="2">
    <source>
        <dbReference type="ARBA" id="ARBA00022679"/>
    </source>
</evidence>
<evidence type="ECO:0000256" key="3">
    <source>
        <dbReference type="ARBA" id="ARBA00022691"/>
    </source>
</evidence>
<evidence type="ECO:0000313" key="4">
    <source>
        <dbReference type="EMBL" id="GAI91965.1"/>
    </source>
</evidence>
<keyword evidence="3" id="KW-0949">S-adenosyl-L-methionine</keyword>
<gene>
    <name evidence="4" type="ORF">S12H4_34574</name>
</gene>
<dbReference type="PROSITE" id="PS51143">
    <property type="entry name" value="MT_A70"/>
    <property type="match status" value="1"/>
</dbReference>
<accession>X1TWQ3</accession>
<keyword evidence="1" id="KW-0489">Methyltransferase</keyword>
<evidence type="ECO:0000256" key="1">
    <source>
        <dbReference type="ARBA" id="ARBA00022603"/>
    </source>
</evidence>
<dbReference type="InterPro" id="IPR007757">
    <property type="entry name" value="MT-A70-like"/>
</dbReference>
<name>X1TWQ3_9ZZZZ</name>
<feature type="non-terminal residue" evidence="4">
    <location>
        <position position="264"/>
    </location>
</feature>
<dbReference type="Pfam" id="PF05063">
    <property type="entry name" value="MT-A70"/>
    <property type="match status" value="1"/>
</dbReference>
<dbReference type="InterPro" id="IPR029063">
    <property type="entry name" value="SAM-dependent_MTases_sf"/>
</dbReference>
<sequence length="264" mass="30542">MTKNQKAMATIDETQQALATITNIPDCRKWLHISEGLVEATIKEYRAADLQGTKDDRDTSYRNAVKAGKLRLEIEARLGELIRLEQEAGRLATKKTGRPDKYNNDVIHTLKDYGLSLMDSSRAQKVYDYRYLIPRVVEEVVQSEKLPDRRDLEVMIRLEENKAAEQQKVQRPLPEGKYSILLIDPPWTPDFSPSSSRRVQRHYPTLTLDKLKEMEIPSAENAMLFLWTTAPMLKQALELMEAWGFEYRTNAVWDKEVIGTGYYF</sequence>
<dbReference type="EMBL" id="BARW01020469">
    <property type="protein sequence ID" value="GAI91965.1"/>
    <property type="molecule type" value="Genomic_DNA"/>
</dbReference>
<dbReference type="PANTHER" id="PTHR12829:SF7">
    <property type="entry name" value="N6-ADENOSINE-METHYLTRANSFERASE CATALYTIC SUBUNIT"/>
    <property type="match status" value="1"/>
</dbReference>
<dbReference type="AlphaFoldDB" id="X1TWQ3"/>
<reference evidence="4" key="1">
    <citation type="journal article" date="2014" name="Front. Microbiol.">
        <title>High frequency of phylogenetically diverse reductive dehalogenase-homologous genes in deep subseafloor sedimentary metagenomes.</title>
        <authorList>
            <person name="Kawai M."/>
            <person name="Futagami T."/>
            <person name="Toyoda A."/>
            <person name="Takaki Y."/>
            <person name="Nishi S."/>
            <person name="Hori S."/>
            <person name="Arai W."/>
            <person name="Tsubouchi T."/>
            <person name="Morono Y."/>
            <person name="Uchiyama I."/>
            <person name="Ito T."/>
            <person name="Fujiyama A."/>
            <person name="Inagaki F."/>
            <person name="Takami H."/>
        </authorList>
    </citation>
    <scope>NUCLEOTIDE SEQUENCE</scope>
    <source>
        <strain evidence="4">Expedition CK06-06</strain>
    </source>
</reference>
<keyword evidence="2" id="KW-0808">Transferase</keyword>
<comment type="caution">
    <text evidence="4">The sequence shown here is derived from an EMBL/GenBank/DDBJ whole genome shotgun (WGS) entry which is preliminary data.</text>
</comment>
<dbReference type="GO" id="GO:0032259">
    <property type="term" value="P:methylation"/>
    <property type="evidence" value="ECO:0007669"/>
    <property type="project" value="UniProtKB-KW"/>
</dbReference>
<protein>
    <recommendedName>
        <fullName evidence="5">MT-A70 family protein</fullName>
    </recommendedName>
</protein>
<dbReference type="SUPFAM" id="SSF53335">
    <property type="entry name" value="S-adenosyl-L-methionine-dependent methyltransferases"/>
    <property type="match status" value="1"/>
</dbReference>
<proteinExistence type="predicted"/>
<dbReference type="PANTHER" id="PTHR12829">
    <property type="entry name" value="N6-ADENOSINE-METHYLTRANSFERASE"/>
    <property type="match status" value="1"/>
</dbReference>
<dbReference type="GO" id="GO:0001734">
    <property type="term" value="F:mRNA m(6)A methyltransferase activity"/>
    <property type="evidence" value="ECO:0007669"/>
    <property type="project" value="UniProtKB-ARBA"/>
</dbReference>